<proteinExistence type="inferred from homology"/>
<evidence type="ECO:0000256" key="7">
    <source>
        <dbReference type="ARBA" id="ARBA00023229"/>
    </source>
</evidence>
<protein>
    <submittedName>
        <fullName evidence="9">Acyltransferase</fullName>
    </submittedName>
</protein>
<comment type="cofactor">
    <cofactor evidence="1">
        <name>Mg(2+)</name>
        <dbReference type="ChEBI" id="CHEBI:18420"/>
    </cofactor>
</comment>
<accession>A0AAV3QEF2</accession>
<dbReference type="SUPFAM" id="SSF48576">
    <property type="entry name" value="Terpenoid synthases"/>
    <property type="match status" value="1"/>
</dbReference>
<keyword evidence="5" id="KW-0479">Metal-binding</keyword>
<evidence type="ECO:0000313" key="9">
    <source>
        <dbReference type="EMBL" id="GAA0161548.1"/>
    </source>
</evidence>
<reference evidence="9 10" key="1">
    <citation type="submission" date="2024-01" db="EMBL/GenBank/DDBJ databases">
        <title>The complete chloroplast genome sequence of Lithospermum erythrorhizon: insights into the phylogenetic relationship among Boraginaceae species and the maternal lineages of purple gromwells.</title>
        <authorList>
            <person name="Okada T."/>
            <person name="Watanabe K."/>
        </authorList>
    </citation>
    <scope>NUCLEOTIDE SEQUENCE [LARGE SCALE GENOMIC DNA]</scope>
</reference>
<evidence type="ECO:0000256" key="3">
    <source>
        <dbReference type="ARBA" id="ARBA00006706"/>
    </source>
</evidence>
<dbReference type="InterPro" id="IPR008949">
    <property type="entry name" value="Isoprenoid_synthase_dom_sf"/>
</dbReference>
<keyword evidence="4 8" id="KW-0808">Transferase</keyword>
<keyword evidence="9" id="KW-0012">Acyltransferase</keyword>
<dbReference type="GO" id="GO:0008299">
    <property type="term" value="P:isoprenoid biosynthetic process"/>
    <property type="evidence" value="ECO:0007669"/>
    <property type="project" value="UniProtKB-KW"/>
</dbReference>
<dbReference type="GO" id="GO:0016746">
    <property type="term" value="F:acyltransferase activity"/>
    <property type="evidence" value="ECO:0007669"/>
    <property type="project" value="UniProtKB-KW"/>
</dbReference>
<keyword evidence="7" id="KW-0414">Isoprene biosynthesis</keyword>
<dbReference type="SFLD" id="SFLDS00005">
    <property type="entry name" value="Isoprenoid_Synthase_Type_I"/>
    <property type="match status" value="1"/>
</dbReference>
<evidence type="ECO:0000256" key="1">
    <source>
        <dbReference type="ARBA" id="ARBA00001946"/>
    </source>
</evidence>
<evidence type="ECO:0000256" key="8">
    <source>
        <dbReference type="RuleBase" id="RU004466"/>
    </source>
</evidence>
<comment type="pathway">
    <text evidence="2">Isoprenoid biosynthesis.</text>
</comment>
<dbReference type="GO" id="GO:0005737">
    <property type="term" value="C:cytoplasm"/>
    <property type="evidence" value="ECO:0007669"/>
    <property type="project" value="UniProtKB-ARBA"/>
</dbReference>
<comment type="caution">
    <text evidence="9">The sequence shown here is derived from an EMBL/GenBank/DDBJ whole genome shotgun (WGS) entry which is preliminary data.</text>
</comment>
<dbReference type="GO" id="GO:0004311">
    <property type="term" value="F:geranylgeranyl diphosphate synthase activity"/>
    <property type="evidence" value="ECO:0007669"/>
    <property type="project" value="TreeGrafter"/>
</dbReference>
<evidence type="ECO:0000256" key="2">
    <source>
        <dbReference type="ARBA" id="ARBA00005128"/>
    </source>
</evidence>
<dbReference type="AlphaFoldDB" id="A0AAV3QEF2"/>
<evidence type="ECO:0000313" key="10">
    <source>
        <dbReference type="Proteomes" id="UP001454036"/>
    </source>
</evidence>
<dbReference type="PANTHER" id="PTHR43281">
    <property type="entry name" value="FARNESYL DIPHOSPHATE SYNTHASE"/>
    <property type="match status" value="1"/>
</dbReference>
<keyword evidence="10" id="KW-1185">Reference proteome</keyword>
<dbReference type="FunFam" id="1.10.600.10:FF:000001">
    <property type="entry name" value="Geranylgeranyl diphosphate synthase"/>
    <property type="match status" value="1"/>
</dbReference>
<dbReference type="InterPro" id="IPR000092">
    <property type="entry name" value="Polyprenyl_synt"/>
</dbReference>
<dbReference type="NCBIfam" id="NF045485">
    <property type="entry name" value="FPPsyn"/>
    <property type="match status" value="1"/>
</dbReference>
<evidence type="ECO:0000256" key="5">
    <source>
        <dbReference type="ARBA" id="ARBA00022723"/>
    </source>
</evidence>
<evidence type="ECO:0000256" key="4">
    <source>
        <dbReference type="ARBA" id="ARBA00022679"/>
    </source>
</evidence>
<evidence type="ECO:0000256" key="6">
    <source>
        <dbReference type="ARBA" id="ARBA00022842"/>
    </source>
</evidence>
<comment type="similarity">
    <text evidence="3 8">Belongs to the FPP/GGPP synthase family.</text>
</comment>
<sequence>MLKIFKRLYLSDLRTVFQSNSIHHYYTKSLTTFVNINSISMEESSKGAFDFKSYMFQKMGSINKALDFAIPIREPIKLHESMRYSLLSGGKRVCPIMCISCCELFGGHESIAMPTACAQEMIHAMCLMLDDLPCMDNDELRRGRPSNHTVFGEDVTVLAAGSLQALAFEHIATGSIGVSDARLVRVMGELARLIGSKGAAAGQFADLYNGGDEIDDFLERLEYIHLHKTGAFCEAAAVCGAILGGASDEEIDKLRKFSRCTGLLFQVIDDVLDVTKSAQEIGKTTGKDLVNGKLTYPSLIGVDKSLELAYKLNQEAKGHLSSFDPQKAAPLIAMADFIVSRQK</sequence>
<dbReference type="Gene3D" id="1.10.600.10">
    <property type="entry name" value="Farnesyl Diphosphate Synthase"/>
    <property type="match status" value="1"/>
</dbReference>
<organism evidence="9 10">
    <name type="scientific">Lithospermum erythrorhizon</name>
    <name type="common">Purple gromwell</name>
    <name type="synonym">Lithospermum officinale var. erythrorhizon</name>
    <dbReference type="NCBI Taxonomy" id="34254"/>
    <lineage>
        <taxon>Eukaryota</taxon>
        <taxon>Viridiplantae</taxon>
        <taxon>Streptophyta</taxon>
        <taxon>Embryophyta</taxon>
        <taxon>Tracheophyta</taxon>
        <taxon>Spermatophyta</taxon>
        <taxon>Magnoliopsida</taxon>
        <taxon>eudicotyledons</taxon>
        <taxon>Gunneridae</taxon>
        <taxon>Pentapetalae</taxon>
        <taxon>asterids</taxon>
        <taxon>lamiids</taxon>
        <taxon>Boraginales</taxon>
        <taxon>Boraginaceae</taxon>
        <taxon>Boraginoideae</taxon>
        <taxon>Lithospermeae</taxon>
        <taxon>Lithospermum</taxon>
    </lineage>
</organism>
<dbReference type="GO" id="GO:0046872">
    <property type="term" value="F:metal ion binding"/>
    <property type="evidence" value="ECO:0007669"/>
    <property type="project" value="UniProtKB-KW"/>
</dbReference>
<keyword evidence="6" id="KW-0460">Magnesium</keyword>
<dbReference type="InterPro" id="IPR053378">
    <property type="entry name" value="Prenyl_diphosphate_synthase"/>
</dbReference>
<dbReference type="SFLD" id="SFLDG01017">
    <property type="entry name" value="Polyprenyl_Transferase_Like"/>
    <property type="match status" value="1"/>
</dbReference>
<gene>
    <name evidence="9" type="ORF">LIER_39254</name>
</gene>
<dbReference type="CDD" id="cd00685">
    <property type="entry name" value="Trans_IPPS_HT"/>
    <property type="match status" value="1"/>
</dbReference>
<name>A0AAV3QEF2_LITER</name>
<dbReference type="Proteomes" id="UP001454036">
    <property type="component" value="Unassembled WGS sequence"/>
</dbReference>
<dbReference type="Pfam" id="PF00348">
    <property type="entry name" value="polyprenyl_synt"/>
    <property type="match status" value="1"/>
</dbReference>
<dbReference type="PROSITE" id="PS00723">
    <property type="entry name" value="POLYPRENYL_SYNTHASE_1"/>
    <property type="match status" value="1"/>
</dbReference>
<dbReference type="InterPro" id="IPR033749">
    <property type="entry name" value="Polyprenyl_synt_CS"/>
</dbReference>
<dbReference type="PANTHER" id="PTHR43281:SF27">
    <property type="entry name" value="GERANYLGERANYL PYROPHOSPHATE SYNTHASE 7, CHLOROPLASTIC-LIKE"/>
    <property type="match status" value="1"/>
</dbReference>
<dbReference type="EMBL" id="BAABME010020825">
    <property type="protein sequence ID" value="GAA0161548.1"/>
    <property type="molecule type" value="Genomic_DNA"/>
</dbReference>